<dbReference type="EMBL" id="SHMR01000001">
    <property type="protein sequence ID" value="RZH69678.1"/>
    <property type="molecule type" value="Genomic_DNA"/>
</dbReference>
<dbReference type="InterPro" id="IPR012337">
    <property type="entry name" value="RNaseH-like_sf"/>
</dbReference>
<dbReference type="GO" id="GO:0003676">
    <property type="term" value="F:nucleic acid binding"/>
    <property type="evidence" value="ECO:0007669"/>
    <property type="project" value="InterPro"/>
</dbReference>
<feature type="domain" description="Piwi" evidence="1">
    <location>
        <begin position="452"/>
        <end position="744"/>
    </location>
</feature>
<protein>
    <submittedName>
        <fullName evidence="2">Stem cell self-renewal protein Piwi domain protein</fullName>
    </submittedName>
</protein>
<dbReference type="InterPro" id="IPR003165">
    <property type="entry name" value="Piwi"/>
</dbReference>
<proteinExistence type="predicted"/>
<dbReference type="SMART" id="SM00950">
    <property type="entry name" value="Piwi"/>
    <property type="match status" value="1"/>
</dbReference>
<accession>A0A482Y052</accession>
<dbReference type="PROSITE" id="PS50822">
    <property type="entry name" value="PIWI"/>
    <property type="match status" value="1"/>
</dbReference>
<evidence type="ECO:0000313" key="3">
    <source>
        <dbReference type="Proteomes" id="UP000292704"/>
    </source>
</evidence>
<dbReference type="Pfam" id="PF02171">
    <property type="entry name" value="Piwi"/>
    <property type="match status" value="1"/>
</dbReference>
<gene>
    <name evidence="2" type="ORF">ELS17_04730</name>
</gene>
<name>A0A482Y052_9EURY</name>
<dbReference type="SUPFAM" id="SSF53098">
    <property type="entry name" value="Ribonuclease H-like"/>
    <property type="match status" value="1"/>
</dbReference>
<sequence>MDEHIDDALSEVPDAATTPTGHALTGFASTGRADLLTVHEYELVAVNGYLPDDDEDALRDTYKVRRQVVRQHDERPVVAVVDPLRLVSLGEIDGDAIDIDDFRLEAAETRRLGYERPEDRQILKDFLETKVKRQLEGDYRTRHGIHKILSQEPIVEKEKFRLHERYNLSFTVTREGRLYLFVDFRHKIISDYRLDEVDQSRLYRGLRVNVTYRESGKGAYLDELLQKRATDSLRQLGNRSVVQYHRDAKQVPKRTIDEFERADRRVVQVTKQGSLNTETYPQELLVLQPHFENLKSFAPAFNEATQGKTRLSAQRCLERGTAFVEGLEPIPLQDSAVAFDPTPLSESETYSIERLFETDADILQFGDGQSGDHPKRITSNSVYQPPSEFNVCIVHPNRGPHAERWTNLEQMLSRIGAETDGVDRYEYSIDDTADTIYGDLICDIPDENDHTAACVILPPDDFNLGESDPSDIYHEVKKALRQKHIDSQMAHIDTLGDDNALPNIALGLIAAAGGVPFTAEDSMPGDADLFIGIDVSHRYPRDSDDRVHIAASTTSIYDDGTILGYTSANPQAGEKIPPGKLKDIVRQAVVGYKQERGEYPGHIVVHRDGFMNEDLSPVEELLAELSITYDIVEIRKQSPARVLDLEDGQASVPDKGVAALNESDAHAILASFGKPESQATSQYTGLPQPIQVEREAGDTDIGTLASQVYLLSQSHIGAISATARLPITTYYADRASEAAAEGYLPPTSRLRKNIGFL</sequence>
<evidence type="ECO:0000313" key="2">
    <source>
        <dbReference type="EMBL" id="RZH69678.1"/>
    </source>
</evidence>
<evidence type="ECO:0000259" key="1">
    <source>
        <dbReference type="PROSITE" id="PS50822"/>
    </source>
</evidence>
<reference evidence="2 3" key="1">
    <citation type="submission" date="2019-02" db="EMBL/GenBank/DDBJ databases">
        <title>Genome analysis provides insights into bioremediation potentialities and Haloocin production by Natrinema altunense strain 4.1R isolated from Chott Douz in Tunisian desert.</title>
        <authorList>
            <person name="Najjari A."/>
            <person name="Youssef N."/>
            <person name="Ben Dhia O."/>
            <person name="Ferjani R."/>
            <person name="El Hidri D."/>
            <person name="Ouzari H.I."/>
            <person name="Cherif A."/>
        </authorList>
    </citation>
    <scope>NUCLEOTIDE SEQUENCE [LARGE SCALE GENOMIC DNA]</scope>
    <source>
        <strain evidence="2 3">4.1R</strain>
    </source>
</reference>
<dbReference type="Proteomes" id="UP000292704">
    <property type="component" value="Unassembled WGS sequence"/>
</dbReference>
<dbReference type="AlphaFoldDB" id="A0A482Y052"/>
<dbReference type="InterPro" id="IPR036397">
    <property type="entry name" value="RNaseH_sf"/>
</dbReference>
<dbReference type="Gene3D" id="3.40.50.2300">
    <property type="match status" value="1"/>
</dbReference>
<dbReference type="Gene3D" id="3.30.420.10">
    <property type="entry name" value="Ribonuclease H-like superfamily/Ribonuclease H"/>
    <property type="match status" value="1"/>
</dbReference>
<comment type="caution">
    <text evidence="2">The sequence shown here is derived from an EMBL/GenBank/DDBJ whole genome shotgun (WGS) entry which is preliminary data.</text>
</comment>
<organism evidence="2 3">
    <name type="scientific">Natrinema altunense</name>
    <dbReference type="NCBI Taxonomy" id="222984"/>
    <lineage>
        <taxon>Archaea</taxon>
        <taxon>Methanobacteriati</taxon>
        <taxon>Methanobacteriota</taxon>
        <taxon>Stenosarchaea group</taxon>
        <taxon>Halobacteria</taxon>
        <taxon>Halobacteriales</taxon>
        <taxon>Natrialbaceae</taxon>
        <taxon>Natrinema</taxon>
    </lineage>
</organism>